<dbReference type="PANTHER" id="PTHR31451:SF39">
    <property type="entry name" value="MANNAN ENDO-1,4-BETA-MANNOSIDASE 1"/>
    <property type="match status" value="1"/>
</dbReference>
<evidence type="ECO:0000256" key="3">
    <source>
        <dbReference type="ARBA" id="ARBA00012706"/>
    </source>
</evidence>
<evidence type="ECO:0000256" key="2">
    <source>
        <dbReference type="ARBA" id="ARBA00004613"/>
    </source>
</evidence>
<protein>
    <recommendedName>
        <fullName evidence="3">mannan endo-1,4-beta-mannosidase</fullName>
        <ecNumber evidence="3">3.2.1.78</ecNumber>
    </recommendedName>
</protein>
<evidence type="ECO:0000256" key="8">
    <source>
        <dbReference type="RuleBase" id="RU361153"/>
    </source>
</evidence>
<feature type="domain" description="Glycoside hydrolase family 5" evidence="9">
    <location>
        <begin position="174"/>
        <end position="372"/>
    </location>
</feature>
<dbReference type="SUPFAM" id="SSF51445">
    <property type="entry name" value="(Trans)glycosidases"/>
    <property type="match status" value="1"/>
</dbReference>
<reference evidence="11" key="1">
    <citation type="submission" date="2023-03" db="EMBL/GenBank/DDBJ databases">
        <title>Andean soil-derived lignocellulolytic bacterial consortium as a source of novel taxa and putative plastic-active enzymes.</title>
        <authorList>
            <person name="Diaz-Garcia L."/>
            <person name="Chuvochina M."/>
            <person name="Feuerriegel G."/>
            <person name="Bunk B."/>
            <person name="Sproer C."/>
            <person name="Streit W.R."/>
            <person name="Rodriguez L.M."/>
            <person name="Overmann J."/>
            <person name="Jimenez D.J."/>
        </authorList>
    </citation>
    <scope>NUCLEOTIDE SEQUENCE</scope>
    <source>
        <strain evidence="11">MAG 7</strain>
    </source>
</reference>
<evidence type="ECO:0000259" key="10">
    <source>
        <dbReference type="Pfam" id="PF16586"/>
    </source>
</evidence>
<dbReference type="Pfam" id="PF00150">
    <property type="entry name" value="Cellulase"/>
    <property type="match status" value="1"/>
</dbReference>
<keyword evidence="7 8" id="KW-0326">Glycosidase</keyword>
<evidence type="ECO:0000256" key="1">
    <source>
        <dbReference type="ARBA" id="ARBA00001678"/>
    </source>
</evidence>
<gene>
    <name evidence="11" type="ORF">P0Y53_08150</name>
</gene>
<keyword evidence="5" id="KW-0732">Signal</keyword>
<name>A0AAJ5WUN7_9BACT</name>
<dbReference type="EC" id="3.2.1.78" evidence="3"/>
<comment type="similarity">
    <text evidence="8">Belongs to the glycosyl hydrolase 5 (cellulase A) family.</text>
</comment>
<comment type="subcellular location">
    <subcellularLocation>
        <location evidence="2">Secreted</location>
    </subcellularLocation>
</comment>
<keyword evidence="6 8" id="KW-0378">Hydrolase</keyword>
<dbReference type="Gene3D" id="2.60.40.10">
    <property type="entry name" value="Immunoglobulins"/>
    <property type="match status" value="1"/>
</dbReference>
<dbReference type="GO" id="GO:0016985">
    <property type="term" value="F:mannan endo-1,4-beta-mannosidase activity"/>
    <property type="evidence" value="ECO:0007669"/>
    <property type="project" value="TreeGrafter"/>
</dbReference>
<dbReference type="PANTHER" id="PTHR31451">
    <property type="match status" value="1"/>
</dbReference>
<dbReference type="InterPro" id="IPR017853">
    <property type="entry name" value="GH"/>
</dbReference>
<evidence type="ECO:0000313" key="12">
    <source>
        <dbReference type="Proteomes" id="UP001220610"/>
    </source>
</evidence>
<evidence type="ECO:0000259" key="9">
    <source>
        <dbReference type="Pfam" id="PF00150"/>
    </source>
</evidence>
<dbReference type="Proteomes" id="UP001220610">
    <property type="component" value="Chromosome"/>
</dbReference>
<evidence type="ECO:0000313" key="11">
    <source>
        <dbReference type="EMBL" id="WEK37471.1"/>
    </source>
</evidence>
<dbReference type="GO" id="GO:0000272">
    <property type="term" value="P:polysaccharide catabolic process"/>
    <property type="evidence" value="ECO:0007669"/>
    <property type="project" value="InterPro"/>
</dbReference>
<comment type="catalytic activity">
    <reaction evidence="1">
        <text>Random hydrolysis of (1-&gt;4)-beta-D-mannosidic linkages in mannans, galactomannans and glucomannans.</text>
        <dbReference type="EC" id="3.2.1.78"/>
    </reaction>
</comment>
<dbReference type="GO" id="GO:0005576">
    <property type="term" value="C:extracellular region"/>
    <property type="evidence" value="ECO:0007669"/>
    <property type="project" value="UniProtKB-SubCell"/>
</dbReference>
<dbReference type="Gene3D" id="3.20.20.80">
    <property type="entry name" value="Glycosidases"/>
    <property type="match status" value="1"/>
</dbReference>
<dbReference type="InterPro" id="IPR032260">
    <property type="entry name" value="DUF5060"/>
</dbReference>
<keyword evidence="4" id="KW-0964">Secreted</keyword>
<sequence>MFKQSMILTLAASCCWTAGLQAQISKVQLLQPAVVQYEKAEWAIELTADFNNPYLQEEVSLDMQLLAPSGKKLVLPCYYESGKSGAVSSWKARFAAREKGKYRYSFLLKQRGGQPMSSSEQSFSARPSRKDGILHAGDNWVFRFDSGKPFRGIGENICWESRASDDSKYFSEMHQESKYNYEEMLPMLKANGGNYFRTWICSWNLPIDWRSGFNNHRYTASTEYYNPSALAKMDRMVDLCDSLELYVMLTMGPGAYHTRDAGAASSAADFFVNPAAREKYRNRLRYIVARWGYSSAIGAWEFFNEVDNVQFGNKEKPIPAADIVQWHNEMSQYLKSVDPYQHLVTTSISHRDLEGMNSLPDIDFNQRHMYRVTTQMPGTIIEYARNFKKPYVIGEFSYEWDWSKDFNQFADSMDYDYKRGLWYGLFSPTPVLPLSWWWEYFDSRKTDRYIAHVRTIQDRMMKAGNGQFDSIPVVLDKAGVEKFAVRCGKEIYVYLNNRSADAKTLNCTVPAAGLNARTVSVYECEKGVYGTALIPKIAAGQLQVTDLTLPASTDLVLIFTK</sequence>
<accession>A0AAJ5WUN7</accession>
<organism evidence="11 12">
    <name type="scientific">Candidatus Pseudobacter hemicellulosilyticus</name>
    <dbReference type="NCBI Taxonomy" id="3121375"/>
    <lineage>
        <taxon>Bacteria</taxon>
        <taxon>Pseudomonadati</taxon>
        <taxon>Bacteroidota</taxon>
        <taxon>Chitinophagia</taxon>
        <taxon>Chitinophagales</taxon>
        <taxon>Chitinophagaceae</taxon>
        <taxon>Pseudobacter</taxon>
    </lineage>
</organism>
<dbReference type="InterPro" id="IPR013783">
    <property type="entry name" value="Ig-like_fold"/>
</dbReference>
<evidence type="ECO:0000256" key="4">
    <source>
        <dbReference type="ARBA" id="ARBA00022525"/>
    </source>
</evidence>
<evidence type="ECO:0000256" key="6">
    <source>
        <dbReference type="ARBA" id="ARBA00022801"/>
    </source>
</evidence>
<evidence type="ECO:0000256" key="5">
    <source>
        <dbReference type="ARBA" id="ARBA00022729"/>
    </source>
</evidence>
<evidence type="ECO:0000256" key="7">
    <source>
        <dbReference type="ARBA" id="ARBA00023295"/>
    </source>
</evidence>
<proteinExistence type="inferred from homology"/>
<dbReference type="Pfam" id="PF16586">
    <property type="entry name" value="DUF5060"/>
    <property type="match status" value="1"/>
</dbReference>
<dbReference type="InterPro" id="IPR001547">
    <property type="entry name" value="Glyco_hydro_5"/>
</dbReference>
<feature type="domain" description="DUF5060" evidence="10">
    <location>
        <begin position="34"/>
        <end position="105"/>
    </location>
</feature>
<dbReference type="InterPro" id="IPR045053">
    <property type="entry name" value="MAN-like"/>
</dbReference>
<dbReference type="AlphaFoldDB" id="A0AAJ5WUN7"/>
<dbReference type="EMBL" id="CP119311">
    <property type="protein sequence ID" value="WEK37471.1"/>
    <property type="molecule type" value="Genomic_DNA"/>
</dbReference>